<protein>
    <submittedName>
        <fullName evidence="1">Uncharacterized protein</fullName>
    </submittedName>
</protein>
<accession>A0ABD6EYK0</accession>
<keyword evidence="2" id="KW-1185">Reference proteome</keyword>
<dbReference type="EMBL" id="JBGFUD010025494">
    <property type="protein sequence ID" value="MFH4984996.1"/>
    <property type="molecule type" value="Genomic_DNA"/>
</dbReference>
<dbReference type="Proteomes" id="UP001608902">
    <property type="component" value="Unassembled WGS sequence"/>
</dbReference>
<gene>
    <name evidence="1" type="ORF">AB6A40_011705</name>
</gene>
<sequence length="67" mass="7785">MLEVMGVLLADEPYFALFDVAQPLIDLIERHFLSTYDRQFMEIFMQKMLGPAFDKLGAKVTGDWNKE</sequence>
<reference evidence="1 2" key="1">
    <citation type="submission" date="2024-08" db="EMBL/GenBank/DDBJ databases">
        <title>Gnathostoma spinigerum genome.</title>
        <authorList>
            <person name="Gonzalez-Bertolin B."/>
            <person name="Monzon S."/>
            <person name="Zaballos A."/>
            <person name="Jimenez P."/>
            <person name="Dekumyoy P."/>
            <person name="Varona S."/>
            <person name="Cuesta I."/>
            <person name="Sumanam S."/>
            <person name="Adisakwattana P."/>
            <person name="Gasser R.B."/>
            <person name="Hernandez-Gonzalez A."/>
            <person name="Young N.D."/>
            <person name="Perteguer M.J."/>
        </authorList>
    </citation>
    <scope>NUCLEOTIDE SEQUENCE [LARGE SCALE GENOMIC DNA]</scope>
    <source>
        <strain evidence="1">AL3</strain>
        <tissue evidence="1">Liver</tissue>
    </source>
</reference>
<dbReference type="AlphaFoldDB" id="A0ABD6EYK0"/>
<proteinExistence type="predicted"/>
<evidence type="ECO:0000313" key="1">
    <source>
        <dbReference type="EMBL" id="MFH4984996.1"/>
    </source>
</evidence>
<evidence type="ECO:0000313" key="2">
    <source>
        <dbReference type="Proteomes" id="UP001608902"/>
    </source>
</evidence>
<name>A0ABD6EYK0_9BILA</name>
<organism evidence="1 2">
    <name type="scientific">Gnathostoma spinigerum</name>
    <dbReference type="NCBI Taxonomy" id="75299"/>
    <lineage>
        <taxon>Eukaryota</taxon>
        <taxon>Metazoa</taxon>
        <taxon>Ecdysozoa</taxon>
        <taxon>Nematoda</taxon>
        <taxon>Chromadorea</taxon>
        <taxon>Rhabditida</taxon>
        <taxon>Spirurina</taxon>
        <taxon>Gnathostomatomorpha</taxon>
        <taxon>Gnathostomatoidea</taxon>
        <taxon>Gnathostomatidae</taxon>
        <taxon>Gnathostoma</taxon>
    </lineage>
</organism>
<comment type="caution">
    <text evidence="1">The sequence shown here is derived from an EMBL/GenBank/DDBJ whole genome shotgun (WGS) entry which is preliminary data.</text>
</comment>